<evidence type="ECO:0000256" key="5">
    <source>
        <dbReference type="RuleBase" id="RU004404"/>
    </source>
</evidence>
<dbReference type="SUPFAM" id="SSF50156">
    <property type="entry name" value="PDZ domain-like"/>
    <property type="match status" value="1"/>
</dbReference>
<evidence type="ECO:0000256" key="2">
    <source>
        <dbReference type="ARBA" id="ARBA00022670"/>
    </source>
</evidence>
<dbReference type="GO" id="GO:0007165">
    <property type="term" value="P:signal transduction"/>
    <property type="evidence" value="ECO:0007669"/>
    <property type="project" value="TreeGrafter"/>
</dbReference>
<dbReference type="InterPro" id="IPR029045">
    <property type="entry name" value="ClpP/crotonase-like_dom_sf"/>
</dbReference>
<organism evidence="8 9">
    <name type="scientific">Candidatus Vogelbacteria bacterium RIFOXYD2_FULL_44_9</name>
    <dbReference type="NCBI Taxonomy" id="1802441"/>
    <lineage>
        <taxon>Bacteria</taxon>
        <taxon>Candidatus Vogeliibacteriota</taxon>
    </lineage>
</organism>
<reference evidence="8 9" key="1">
    <citation type="journal article" date="2016" name="Nat. Commun.">
        <title>Thousands of microbial genomes shed light on interconnected biogeochemical processes in an aquifer system.</title>
        <authorList>
            <person name="Anantharaman K."/>
            <person name="Brown C.T."/>
            <person name="Hug L.A."/>
            <person name="Sharon I."/>
            <person name="Castelle C.J."/>
            <person name="Probst A.J."/>
            <person name="Thomas B.C."/>
            <person name="Singh A."/>
            <person name="Wilkins M.J."/>
            <person name="Karaoz U."/>
            <person name="Brodie E.L."/>
            <person name="Williams K.H."/>
            <person name="Hubbard S.S."/>
            <person name="Banfield J.F."/>
        </authorList>
    </citation>
    <scope>NUCLEOTIDE SEQUENCE [LARGE SCALE GENOMIC DNA]</scope>
</reference>
<dbReference type="Pfam" id="PF03572">
    <property type="entry name" value="Peptidase_S41"/>
    <property type="match status" value="1"/>
</dbReference>
<dbReference type="PANTHER" id="PTHR32060:SF30">
    <property type="entry name" value="CARBOXY-TERMINAL PROCESSING PROTEASE CTPA"/>
    <property type="match status" value="1"/>
</dbReference>
<comment type="caution">
    <text evidence="8">The sequence shown here is derived from an EMBL/GenBank/DDBJ whole genome shotgun (WGS) entry which is preliminary data.</text>
</comment>
<keyword evidence="4 5" id="KW-0720">Serine protease</keyword>
<evidence type="ECO:0000313" key="9">
    <source>
        <dbReference type="Proteomes" id="UP000177140"/>
    </source>
</evidence>
<dbReference type="PANTHER" id="PTHR32060">
    <property type="entry name" value="TAIL-SPECIFIC PROTEASE"/>
    <property type="match status" value="1"/>
</dbReference>
<dbReference type="SUPFAM" id="SSF52096">
    <property type="entry name" value="ClpP/crotonase"/>
    <property type="match status" value="1"/>
</dbReference>
<sequence length="414" mass="44779">MRYYKLYAVGAAIFIIVIGGTFWLGLYLGYSNQPAILRFTGISGKETVAIAGQADFAPFWKAWALLNENFVDNSTSSKKVVTDQDRVWGAVSGLTDSLGDPYTVFMPPEKKVRFDEDIAGNFGGLGMEVGVRDGAITIISPLPDSPAKKAGIMSGDVVAKINSTSTVSLSLDEAIKYMRGPKGTKVHLTLIREKVNHSIEIDVVRDTIVLPTIETKDLGNGVYQISLFNFSAQSPNLFRDALEKFLRSGSDKLIFDLRGNPGGYLEAAVDIGSWFLPEGKVIVKEERGQDKAETIYRSKGYNIFAKLNRQVKVVVLVDQGSASAAEILAGALSENGVAKLVGQKTFGKGSVQELIPVTSDTSLKVTVARWLTPKGNSISHSGITPDVVVSMTAEDVQKGRDPQKDRAVKILLGK</sequence>
<dbReference type="Gene3D" id="3.90.226.10">
    <property type="entry name" value="2-enoyl-CoA Hydratase, Chain A, domain 1"/>
    <property type="match status" value="1"/>
</dbReference>
<evidence type="ECO:0000256" key="4">
    <source>
        <dbReference type="ARBA" id="ARBA00022825"/>
    </source>
</evidence>
<dbReference type="InterPro" id="IPR001478">
    <property type="entry name" value="PDZ"/>
</dbReference>
<gene>
    <name evidence="8" type="ORF">A2556_00160</name>
</gene>
<dbReference type="CDD" id="cd07560">
    <property type="entry name" value="Peptidase_S41_CPP"/>
    <property type="match status" value="1"/>
</dbReference>
<dbReference type="InterPro" id="IPR004447">
    <property type="entry name" value="Peptidase_S41A"/>
</dbReference>
<dbReference type="SMART" id="SM00228">
    <property type="entry name" value="PDZ"/>
    <property type="match status" value="1"/>
</dbReference>
<accession>A0A1G2QR23</accession>
<dbReference type="PROSITE" id="PS50106">
    <property type="entry name" value="PDZ"/>
    <property type="match status" value="1"/>
</dbReference>
<dbReference type="Pfam" id="PF00595">
    <property type="entry name" value="PDZ"/>
    <property type="match status" value="1"/>
</dbReference>
<name>A0A1G2QR23_9BACT</name>
<evidence type="ECO:0000256" key="6">
    <source>
        <dbReference type="SAM" id="Phobius"/>
    </source>
</evidence>
<dbReference type="EMBL" id="MHTM01000017">
    <property type="protein sequence ID" value="OHA62341.1"/>
    <property type="molecule type" value="Genomic_DNA"/>
</dbReference>
<evidence type="ECO:0000313" key="8">
    <source>
        <dbReference type="EMBL" id="OHA62341.1"/>
    </source>
</evidence>
<dbReference type="NCBIfam" id="TIGR00225">
    <property type="entry name" value="prc"/>
    <property type="match status" value="1"/>
</dbReference>
<dbReference type="InterPro" id="IPR036034">
    <property type="entry name" value="PDZ_sf"/>
</dbReference>
<feature type="domain" description="PDZ" evidence="7">
    <location>
        <begin position="111"/>
        <end position="179"/>
    </location>
</feature>
<dbReference type="Gene3D" id="2.30.42.10">
    <property type="match status" value="1"/>
</dbReference>
<dbReference type="GO" id="GO:0004175">
    <property type="term" value="F:endopeptidase activity"/>
    <property type="evidence" value="ECO:0007669"/>
    <property type="project" value="TreeGrafter"/>
</dbReference>
<protein>
    <recommendedName>
        <fullName evidence="7">PDZ domain-containing protein</fullName>
    </recommendedName>
</protein>
<keyword evidence="6" id="KW-0812">Transmembrane</keyword>
<evidence type="ECO:0000259" key="7">
    <source>
        <dbReference type="PROSITE" id="PS50106"/>
    </source>
</evidence>
<dbReference type="Proteomes" id="UP000177140">
    <property type="component" value="Unassembled WGS sequence"/>
</dbReference>
<dbReference type="AlphaFoldDB" id="A0A1G2QR23"/>
<dbReference type="InterPro" id="IPR005151">
    <property type="entry name" value="Tail-specific_protease"/>
</dbReference>
<comment type="similarity">
    <text evidence="1 5">Belongs to the peptidase S41A family.</text>
</comment>
<keyword evidence="6" id="KW-1133">Transmembrane helix</keyword>
<dbReference type="FunFam" id="2.30.42.10:FF:000063">
    <property type="entry name" value="Peptidase, S41 family"/>
    <property type="match status" value="1"/>
</dbReference>
<feature type="transmembrane region" description="Helical" evidence="6">
    <location>
        <begin position="7"/>
        <end position="30"/>
    </location>
</feature>
<dbReference type="Gene3D" id="3.30.750.44">
    <property type="match status" value="1"/>
</dbReference>
<proteinExistence type="inferred from homology"/>
<keyword evidence="2 5" id="KW-0645">Protease</keyword>
<dbReference type="GO" id="GO:0008236">
    <property type="term" value="F:serine-type peptidase activity"/>
    <property type="evidence" value="ECO:0007669"/>
    <property type="project" value="UniProtKB-KW"/>
</dbReference>
<keyword evidence="3 5" id="KW-0378">Hydrolase</keyword>
<dbReference type="GO" id="GO:0030288">
    <property type="term" value="C:outer membrane-bounded periplasmic space"/>
    <property type="evidence" value="ECO:0007669"/>
    <property type="project" value="TreeGrafter"/>
</dbReference>
<evidence type="ECO:0000256" key="3">
    <source>
        <dbReference type="ARBA" id="ARBA00022801"/>
    </source>
</evidence>
<evidence type="ECO:0000256" key="1">
    <source>
        <dbReference type="ARBA" id="ARBA00009179"/>
    </source>
</evidence>
<dbReference type="GO" id="GO:0006508">
    <property type="term" value="P:proteolysis"/>
    <property type="evidence" value="ECO:0007669"/>
    <property type="project" value="UniProtKB-KW"/>
</dbReference>
<dbReference type="SMART" id="SM00245">
    <property type="entry name" value="TSPc"/>
    <property type="match status" value="1"/>
</dbReference>
<keyword evidence="6" id="KW-0472">Membrane</keyword>
<dbReference type="CDD" id="cd06782">
    <property type="entry name" value="cpPDZ_CPP-like"/>
    <property type="match status" value="1"/>
</dbReference>